<keyword evidence="2" id="KW-1185">Reference proteome</keyword>
<protein>
    <submittedName>
        <fullName evidence="1">Uncharacterized protein</fullName>
    </submittedName>
</protein>
<proteinExistence type="predicted"/>
<sequence>MKLSLRVVDITSAFEVSHGSTARISQRRSLREVWPPLSPTGEHYLDEPPLSSSVPFSRIRGIRSDTRFTFYSQRLSILGTESSRILYGYAELMLETTSQHHSSCHPRWSQHLPRQGHRRRIDCELDTQHASHKTDSGKRCVDACWFLPVITNKIALMLCYEIVVFDHFTNMLWTLQGMHQVMLTSIDSAVHALPPHVRHGEHLKVRALMRFCVGLTVL</sequence>
<evidence type="ECO:0000313" key="1">
    <source>
        <dbReference type="EMBL" id="URE43876.1"/>
    </source>
</evidence>
<gene>
    <name evidence="1" type="ORF">MUK42_25431</name>
</gene>
<name>A0A9E7I1V9_9LILI</name>
<accession>A0A9E7I1V9</accession>
<dbReference type="AlphaFoldDB" id="A0A9E7I1V9"/>
<evidence type="ECO:0000313" key="2">
    <source>
        <dbReference type="Proteomes" id="UP001055439"/>
    </source>
</evidence>
<organism evidence="1 2">
    <name type="scientific">Musa troglodytarum</name>
    <name type="common">fe'i banana</name>
    <dbReference type="NCBI Taxonomy" id="320322"/>
    <lineage>
        <taxon>Eukaryota</taxon>
        <taxon>Viridiplantae</taxon>
        <taxon>Streptophyta</taxon>
        <taxon>Embryophyta</taxon>
        <taxon>Tracheophyta</taxon>
        <taxon>Spermatophyta</taxon>
        <taxon>Magnoliopsida</taxon>
        <taxon>Liliopsida</taxon>
        <taxon>Zingiberales</taxon>
        <taxon>Musaceae</taxon>
        <taxon>Musa</taxon>
    </lineage>
</organism>
<dbReference type="Proteomes" id="UP001055439">
    <property type="component" value="Chromosome 9"/>
</dbReference>
<dbReference type="EMBL" id="CP097511">
    <property type="protein sequence ID" value="URE43876.1"/>
    <property type="molecule type" value="Genomic_DNA"/>
</dbReference>
<reference evidence="1" key="1">
    <citation type="submission" date="2022-05" db="EMBL/GenBank/DDBJ databases">
        <title>The Musa troglodytarum L. genome provides insights into the mechanism of non-climacteric behaviour and enrichment of carotenoids.</title>
        <authorList>
            <person name="Wang J."/>
        </authorList>
    </citation>
    <scope>NUCLEOTIDE SEQUENCE</scope>
    <source>
        <tissue evidence="1">Leaf</tissue>
    </source>
</reference>